<dbReference type="EMBL" id="CP091512">
    <property type="protein sequence ID" value="UOO92005.1"/>
    <property type="molecule type" value="Genomic_DNA"/>
</dbReference>
<gene>
    <name evidence="2" type="ORF">LVJ81_10265</name>
</gene>
<accession>A0ABY4E8D9</accession>
<organism evidence="2 3">
    <name type="scientific">Vitreoscilla stercoraria</name>
    <dbReference type="NCBI Taxonomy" id="61"/>
    <lineage>
        <taxon>Bacteria</taxon>
        <taxon>Pseudomonadati</taxon>
        <taxon>Pseudomonadota</taxon>
        <taxon>Betaproteobacteria</taxon>
        <taxon>Neisseriales</taxon>
        <taxon>Neisseriaceae</taxon>
        <taxon>Vitreoscilla</taxon>
    </lineage>
</organism>
<sequence length="143" mass="15874">MFKHLAFCALLFFSLPLSAQTIHAQTQNRIEIDEEIFHIAAIQDPTIEAKLLSATAGDPALNGLLLSLAVKSDQQWNVYFLKDIADYRILPSAKNGYLKLQLRTEHLDSTSHVTSQTSILFVNMTAAAQAHGSIQIEEIVQKP</sequence>
<feature type="signal peptide" evidence="1">
    <location>
        <begin position="1"/>
        <end position="19"/>
    </location>
</feature>
<protein>
    <submittedName>
        <fullName evidence="2">Uncharacterized protein</fullName>
    </submittedName>
</protein>
<feature type="chain" id="PRO_5046249964" evidence="1">
    <location>
        <begin position="20"/>
        <end position="143"/>
    </location>
</feature>
<evidence type="ECO:0000313" key="3">
    <source>
        <dbReference type="Proteomes" id="UP000832034"/>
    </source>
</evidence>
<name>A0ABY4E8D9_VITST</name>
<keyword evidence="1" id="KW-0732">Signal</keyword>
<keyword evidence="3" id="KW-1185">Reference proteome</keyword>
<evidence type="ECO:0000256" key="1">
    <source>
        <dbReference type="SAM" id="SignalP"/>
    </source>
</evidence>
<proteinExistence type="predicted"/>
<dbReference type="RefSeq" id="WP_019959273.1">
    <property type="nucleotide sequence ID" value="NZ_CP091512.1"/>
</dbReference>
<reference evidence="2" key="1">
    <citation type="submission" date="2021-12" db="EMBL/GenBank/DDBJ databases">
        <authorList>
            <person name="Veyrier F.J."/>
        </authorList>
    </citation>
    <scope>NUCLEOTIDE SEQUENCE</scope>
    <source>
        <strain evidence="2">SAG 1488-6</strain>
    </source>
</reference>
<evidence type="ECO:0000313" key="2">
    <source>
        <dbReference type="EMBL" id="UOO92005.1"/>
    </source>
</evidence>
<reference evidence="2" key="2">
    <citation type="journal article" date="2022" name="Res Sq">
        <title>Evolution of multicellular longitudinally dividing oral cavity symbionts (Neisseriaceae).</title>
        <authorList>
            <person name="Nyongesa S."/>
            <person name="Weber P."/>
            <person name="Bernet E."/>
            <person name="Pullido F."/>
            <person name="Nieckarz M."/>
            <person name="Delaby M."/>
            <person name="Nieves C."/>
            <person name="Viehboeck T."/>
            <person name="Krause N."/>
            <person name="Rivera-Millot A."/>
            <person name="Nakamura A."/>
            <person name="Vischer N."/>
            <person name="VanNieuwenhze M."/>
            <person name="Brun Y."/>
            <person name="Cava F."/>
            <person name="Bulgheresi S."/>
            <person name="Veyrier F."/>
        </authorList>
    </citation>
    <scope>NUCLEOTIDE SEQUENCE</scope>
    <source>
        <strain evidence="2">SAG 1488-6</strain>
    </source>
</reference>
<dbReference type="Proteomes" id="UP000832034">
    <property type="component" value="Chromosome"/>
</dbReference>